<dbReference type="Proteomes" id="UP000195437">
    <property type="component" value="Chromosome"/>
</dbReference>
<dbReference type="InterPro" id="IPR004995">
    <property type="entry name" value="Spore_Ger"/>
</dbReference>
<dbReference type="PIRSF" id="PIRSF005690">
    <property type="entry name" value="GerBA"/>
    <property type="match status" value="1"/>
</dbReference>
<dbReference type="AlphaFoldDB" id="A0A1Y0ITU0"/>
<keyword evidence="6" id="KW-1185">Reference proteome</keyword>
<proteinExistence type="inferred from homology"/>
<comment type="similarity">
    <text evidence="1">Belongs to the GerABKA family.</text>
</comment>
<dbReference type="OrthoDB" id="1726708at2"/>
<dbReference type="Pfam" id="PF03323">
    <property type="entry name" value="GerA"/>
    <property type="match status" value="1"/>
</dbReference>
<feature type="transmembrane region" description="Helical" evidence="4">
    <location>
        <begin position="264"/>
        <end position="285"/>
    </location>
</feature>
<evidence type="ECO:0000256" key="2">
    <source>
        <dbReference type="ARBA" id="ARBA00023136"/>
    </source>
</evidence>
<dbReference type="EMBL" id="CP021434">
    <property type="protein sequence ID" value="ARU63961.1"/>
    <property type="molecule type" value="Genomic_DNA"/>
</dbReference>
<evidence type="ECO:0000313" key="5">
    <source>
        <dbReference type="EMBL" id="ARU63961.1"/>
    </source>
</evidence>
<reference evidence="6" key="1">
    <citation type="submission" date="2017-05" db="EMBL/GenBank/DDBJ databases">
        <authorList>
            <person name="Sung H."/>
        </authorList>
    </citation>
    <scope>NUCLEOTIDE SEQUENCE [LARGE SCALE GENOMIC DNA]</scope>
    <source>
        <strain evidence="6">AR23208</strain>
    </source>
</reference>
<dbReference type="PANTHER" id="PTHR22550">
    <property type="entry name" value="SPORE GERMINATION PROTEIN"/>
    <property type="match status" value="1"/>
</dbReference>
<evidence type="ECO:0000256" key="3">
    <source>
        <dbReference type="SAM" id="MobiDB-lite"/>
    </source>
</evidence>
<evidence type="ECO:0000256" key="1">
    <source>
        <dbReference type="ARBA" id="ARBA00005278"/>
    </source>
</evidence>
<keyword evidence="4" id="KW-0812">Transmembrane</keyword>
<organism evidence="5 6">
    <name type="scientific">Tumebacillus avium</name>
    <dbReference type="NCBI Taxonomy" id="1903704"/>
    <lineage>
        <taxon>Bacteria</taxon>
        <taxon>Bacillati</taxon>
        <taxon>Bacillota</taxon>
        <taxon>Bacilli</taxon>
        <taxon>Bacillales</taxon>
        <taxon>Alicyclobacillaceae</taxon>
        <taxon>Tumebacillus</taxon>
    </lineage>
</organism>
<dbReference type="RefSeq" id="WP_087459293.1">
    <property type="nucleotide sequence ID" value="NZ_CP021434.1"/>
</dbReference>
<evidence type="ECO:0000313" key="6">
    <source>
        <dbReference type="Proteomes" id="UP000195437"/>
    </source>
</evidence>
<evidence type="ECO:0000256" key="4">
    <source>
        <dbReference type="SAM" id="Phobius"/>
    </source>
</evidence>
<dbReference type="GO" id="GO:0009847">
    <property type="term" value="P:spore germination"/>
    <property type="evidence" value="ECO:0007669"/>
    <property type="project" value="InterPro"/>
</dbReference>
<gene>
    <name evidence="5" type="ORF">CBW65_18635</name>
</gene>
<feature type="transmembrane region" description="Helical" evidence="4">
    <location>
        <begin position="353"/>
        <end position="372"/>
    </location>
</feature>
<accession>A0A1Y0ITU0</accession>
<dbReference type="PANTHER" id="PTHR22550:SF16">
    <property type="entry name" value="SPORE GERMINATION PROTEIN"/>
    <property type="match status" value="1"/>
</dbReference>
<feature type="region of interest" description="Disordered" evidence="3">
    <location>
        <begin position="448"/>
        <end position="469"/>
    </location>
</feature>
<feature type="compositionally biased region" description="Basic residues" evidence="3">
    <location>
        <begin position="456"/>
        <end position="469"/>
    </location>
</feature>
<name>A0A1Y0ITU0_9BACL</name>
<keyword evidence="4" id="KW-1133">Transmembrane helix</keyword>
<protein>
    <submittedName>
        <fullName evidence="5">Spore germination protein</fullName>
    </submittedName>
</protein>
<feature type="transmembrane region" description="Helical" evidence="4">
    <location>
        <begin position="222"/>
        <end position="243"/>
    </location>
</feature>
<sequence length="469" mass="51885">MFGQSPDLINHQFKTKTGQGAALVYLEGLVDKVTVNSHILHPLLHELQGSQTPVEVISAGQTKPLTRFTDLETAIFQGKSVLLLQGAAEAVEIETQGWPQRSIQDPQAESTLRGAHQGFTETAGQNIALIRRYISNRRLTIKKLTVGERSQTMLYLVYLSDVARPEILQELETRIQAIKTDAILATGELEQRIEDNPYTPFPQFQITERPDAAVSQILQGRIAVIVDGSPSALIGPMVFVSFFQSLDDYSARFLLASFIRILRFTALLIAMFLPALYVATISFHYEMLPLNLLLSIGESRSRVPFPPYLEALMMEITLEMLREAGVRLPAPIGQTVGIVGGIVIGEAAVQAGFVSNVMVIIVSLTAIASFIIPNHEMAASVRLIRFPLMLLAALFGMIGIVVGIMVIAGHLVALESLGVPYGSPIAPTRFKDWKDTIVRFPLWKMNDRPRSTHPLQQRRQRPSRKKGDE</sequence>
<dbReference type="InterPro" id="IPR050768">
    <property type="entry name" value="UPF0353/GerABKA_families"/>
</dbReference>
<feature type="transmembrane region" description="Helical" evidence="4">
    <location>
        <begin position="384"/>
        <end position="413"/>
    </location>
</feature>
<keyword evidence="2 4" id="KW-0472">Membrane</keyword>
<dbReference type="KEGG" id="tum:CBW65_18635"/>
<dbReference type="GO" id="GO:0016020">
    <property type="term" value="C:membrane"/>
    <property type="evidence" value="ECO:0007669"/>
    <property type="project" value="InterPro"/>
</dbReference>